<evidence type="ECO:0008006" key="5">
    <source>
        <dbReference type="Google" id="ProtNLM"/>
    </source>
</evidence>
<dbReference type="InterPro" id="IPR036909">
    <property type="entry name" value="Cyt_c-like_dom_sf"/>
</dbReference>
<dbReference type="AlphaFoldDB" id="A0A5B8SXP2"/>
<evidence type="ECO:0000256" key="2">
    <source>
        <dbReference type="SAM" id="SignalP"/>
    </source>
</evidence>
<proteinExistence type="predicted"/>
<dbReference type="OrthoDB" id="9805828at2"/>
<name>A0A5B8SXP2_9GAMM</name>
<dbReference type="GO" id="GO:0020037">
    <property type="term" value="F:heme binding"/>
    <property type="evidence" value="ECO:0007669"/>
    <property type="project" value="InterPro"/>
</dbReference>
<keyword evidence="4" id="KW-1185">Reference proteome</keyword>
<organism evidence="3 4">
    <name type="scientific">Pistricoccus aurantiacus</name>
    <dbReference type="NCBI Taxonomy" id="1883414"/>
    <lineage>
        <taxon>Bacteria</taxon>
        <taxon>Pseudomonadati</taxon>
        <taxon>Pseudomonadota</taxon>
        <taxon>Gammaproteobacteria</taxon>
        <taxon>Oceanospirillales</taxon>
        <taxon>Halomonadaceae</taxon>
        <taxon>Pistricoccus</taxon>
    </lineage>
</organism>
<feature type="signal peptide" evidence="2">
    <location>
        <begin position="1"/>
        <end position="32"/>
    </location>
</feature>
<dbReference type="RefSeq" id="WP_147184631.1">
    <property type="nucleotide sequence ID" value="NZ_CP042382.1"/>
</dbReference>
<feature type="chain" id="PRO_5022821298" description="Cytochrome c" evidence="2">
    <location>
        <begin position="33"/>
        <end position="142"/>
    </location>
</feature>
<dbReference type="EMBL" id="CP042382">
    <property type="protein sequence ID" value="QEA39580.1"/>
    <property type="molecule type" value="Genomic_DNA"/>
</dbReference>
<keyword evidence="2" id="KW-0732">Signal</keyword>
<evidence type="ECO:0000313" key="3">
    <source>
        <dbReference type="EMBL" id="QEA39580.1"/>
    </source>
</evidence>
<dbReference type="SUPFAM" id="SSF46626">
    <property type="entry name" value="Cytochrome c"/>
    <property type="match status" value="1"/>
</dbReference>
<gene>
    <name evidence="3" type="ORF">FGL86_11145</name>
</gene>
<evidence type="ECO:0000256" key="1">
    <source>
        <dbReference type="SAM" id="MobiDB-lite"/>
    </source>
</evidence>
<reference evidence="3 4" key="1">
    <citation type="submission" date="2019-06" db="EMBL/GenBank/DDBJ databases">
        <title>Genome analyses of bacteria isolated from kimchi.</title>
        <authorList>
            <person name="Lee S."/>
            <person name="Ahn S."/>
            <person name="Roh S."/>
        </authorList>
    </citation>
    <scope>NUCLEOTIDE SEQUENCE [LARGE SCALE GENOMIC DNA]</scope>
    <source>
        <strain evidence="3 4">CBA4606</strain>
    </source>
</reference>
<dbReference type="KEGG" id="paur:FGL86_11145"/>
<dbReference type="GO" id="GO:0009055">
    <property type="term" value="F:electron transfer activity"/>
    <property type="evidence" value="ECO:0007669"/>
    <property type="project" value="InterPro"/>
</dbReference>
<protein>
    <recommendedName>
        <fullName evidence="5">Cytochrome c</fullName>
    </recommendedName>
</protein>
<accession>A0A5B8SXP2</accession>
<sequence length="142" mass="15783">MSILPRGIQPVRKPLASGLMALALLAPPSAGAQEDTGKEAPAKDPETGFVMADGWKIVKSNCTACHSAKLVTQNHGTRERWAYLIHWMQDTQGLWQFPEDIEDTILDYLAKYHGPKDEYRRQPLPPEARPDNPYKQVTGTSG</sequence>
<feature type="region of interest" description="Disordered" evidence="1">
    <location>
        <begin position="117"/>
        <end position="142"/>
    </location>
</feature>
<evidence type="ECO:0000313" key="4">
    <source>
        <dbReference type="Proteomes" id="UP000321272"/>
    </source>
</evidence>
<dbReference type="Gene3D" id="1.10.760.10">
    <property type="entry name" value="Cytochrome c-like domain"/>
    <property type="match status" value="1"/>
</dbReference>
<dbReference type="Proteomes" id="UP000321272">
    <property type="component" value="Chromosome"/>
</dbReference>